<dbReference type="AlphaFoldDB" id="A0A818KHM7"/>
<gene>
    <name evidence="5" type="ORF">GRG538_LOCUS20411</name>
</gene>
<dbReference type="Proteomes" id="UP000663872">
    <property type="component" value="Unassembled WGS sequence"/>
</dbReference>
<comment type="similarity">
    <text evidence="2">Belongs to the UDP-glycosyltransferase family.</text>
</comment>
<dbReference type="GO" id="GO:0035251">
    <property type="term" value="F:UDP-glucosyltransferase activity"/>
    <property type="evidence" value="ECO:0007669"/>
    <property type="project" value="InterPro"/>
</dbReference>
<keyword evidence="2" id="KW-0328">Glycosyltransferase</keyword>
<keyword evidence="4" id="KW-0732">Signal</keyword>
<proteinExistence type="inferred from homology"/>
<name>A0A818KHM7_9BILA</name>
<dbReference type="CDD" id="cd03784">
    <property type="entry name" value="GT1_Gtf-like"/>
    <property type="match status" value="1"/>
</dbReference>
<comment type="caution">
    <text evidence="5">The sequence shown here is derived from an EMBL/GenBank/DDBJ whole genome shotgun (WGS) entry which is preliminary data.</text>
</comment>
<feature type="chain" id="PRO_5032995574" description="Glucuronosyltransferase" evidence="4">
    <location>
        <begin position="21"/>
        <end position="550"/>
    </location>
</feature>
<keyword evidence="1 2" id="KW-0808">Transferase</keyword>
<dbReference type="InterPro" id="IPR050481">
    <property type="entry name" value="UDP-glycosyltransf_plant"/>
</dbReference>
<feature type="transmembrane region" description="Helical" evidence="3">
    <location>
        <begin position="517"/>
        <end position="537"/>
    </location>
</feature>
<feature type="signal peptide" evidence="4">
    <location>
        <begin position="1"/>
        <end position="20"/>
    </location>
</feature>
<dbReference type="PANTHER" id="PTHR48049">
    <property type="entry name" value="GLYCOSYLTRANSFERASE"/>
    <property type="match status" value="1"/>
</dbReference>
<dbReference type="InterPro" id="IPR035595">
    <property type="entry name" value="UDP_glycos_trans_CS"/>
</dbReference>
<dbReference type="EMBL" id="CAJNYT010003382">
    <property type="protein sequence ID" value="CAF3554566.1"/>
    <property type="molecule type" value="Genomic_DNA"/>
</dbReference>
<keyword evidence="3" id="KW-1133">Transmembrane helix</keyword>
<organism evidence="5 6">
    <name type="scientific">Rotaria socialis</name>
    <dbReference type="NCBI Taxonomy" id="392032"/>
    <lineage>
        <taxon>Eukaryota</taxon>
        <taxon>Metazoa</taxon>
        <taxon>Spiralia</taxon>
        <taxon>Gnathifera</taxon>
        <taxon>Rotifera</taxon>
        <taxon>Eurotatoria</taxon>
        <taxon>Bdelloidea</taxon>
        <taxon>Philodinida</taxon>
        <taxon>Philodinidae</taxon>
        <taxon>Rotaria</taxon>
    </lineage>
</organism>
<sequence length="550" mass="62507">MHLVGIVLFWLITCITHSFGFNALMISIGAAGHVTPMFELAKAMKNHNVTFITEPHARSYLKLKTISNKSSLNLIYVNDSTEAFIEQKKAEQEAMEYFLDHSLVDNLFYLVESMPPDVNALMNTTVNLLLTQQYDVTIANSLVLDINSLCFDTNIPCVIHMANSMANIFDTNIPIGYSLLTPKQIRNFGYRIYSTAFTIRLLASIARGLIKSINTISRALPRISGPYYESFAVKNILREKHNLLKLYSVPPTLFPLSYPDSYSKYIGGFINDLSMDMIEDDLTRWIKSKRDSSILYAAFGSIGIIRPNRMKSLLEGLAIFLLQTSDASILLAFLNANHDTYVRVLNEISNNDHRRILSNTDRVRVENGFIPQKWILEQSAVGLFISHCGMGSLVEGLYFEKPILCLPLHTDQFVNAIAVDQSKIGKSLFVPPSPFESFLNPHDFHDYKFSTDSVIMAVSSMWMNSTYKQAARIMSLEMRHAGGLKRAAEEIELFVNLKGDLDRCTPFHSKLPFYQRYMLDVGIVYFVLPIISLFYILRQCCHRSREQKVD</sequence>
<reference evidence="5" key="1">
    <citation type="submission" date="2021-02" db="EMBL/GenBank/DDBJ databases">
        <authorList>
            <person name="Nowell W R."/>
        </authorList>
    </citation>
    <scope>NUCLEOTIDE SEQUENCE</scope>
</reference>
<evidence type="ECO:0000256" key="1">
    <source>
        <dbReference type="ARBA" id="ARBA00022679"/>
    </source>
</evidence>
<evidence type="ECO:0000256" key="2">
    <source>
        <dbReference type="RuleBase" id="RU003718"/>
    </source>
</evidence>
<dbReference type="Pfam" id="PF00201">
    <property type="entry name" value="UDPGT"/>
    <property type="match status" value="1"/>
</dbReference>
<evidence type="ECO:0000313" key="5">
    <source>
        <dbReference type="EMBL" id="CAF3554566.1"/>
    </source>
</evidence>
<dbReference type="InterPro" id="IPR002213">
    <property type="entry name" value="UDP_glucos_trans"/>
</dbReference>
<keyword evidence="3" id="KW-0472">Membrane</keyword>
<accession>A0A818KHM7</accession>
<dbReference type="Gene3D" id="3.40.50.2000">
    <property type="entry name" value="Glycogen Phosphorylase B"/>
    <property type="match status" value="2"/>
</dbReference>
<dbReference type="PANTHER" id="PTHR48049:SF132">
    <property type="entry name" value="GLYCOSYLTRANSFERASE"/>
    <property type="match status" value="1"/>
</dbReference>
<dbReference type="SUPFAM" id="SSF53756">
    <property type="entry name" value="UDP-Glycosyltransferase/glycogen phosphorylase"/>
    <property type="match status" value="1"/>
</dbReference>
<evidence type="ECO:0000256" key="3">
    <source>
        <dbReference type="SAM" id="Phobius"/>
    </source>
</evidence>
<evidence type="ECO:0000256" key="4">
    <source>
        <dbReference type="SAM" id="SignalP"/>
    </source>
</evidence>
<keyword evidence="3" id="KW-0812">Transmembrane</keyword>
<evidence type="ECO:0008006" key="7">
    <source>
        <dbReference type="Google" id="ProtNLM"/>
    </source>
</evidence>
<protein>
    <recommendedName>
        <fullName evidence="7">Glucuronosyltransferase</fullName>
    </recommendedName>
</protein>
<evidence type="ECO:0000313" key="6">
    <source>
        <dbReference type="Proteomes" id="UP000663872"/>
    </source>
</evidence>
<dbReference type="PROSITE" id="PS00375">
    <property type="entry name" value="UDPGT"/>
    <property type="match status" value="1"/>
</dbReference>